<gene>
    <name evidence="1" type="ORF">Z517_00470</name>
</gene>
<organism evidence="1 2">
    <name type="scientific">Fonsecaea pedrosoi CBS 271.37</name>
    <dbReference type="NCBI Taxonomy" id="1442368"/>
    <lineage>
        <taxon>Eukaryota</taxon>
        <taxon>Fungi</taxon>
        <taxon>Dikarya</taxon>
        <taxon>Ascomycota</taxon>
        <taxon>Pezizomycotina</taxon>
        <taxon>Eurotiomycetes</taxon>
        <taxon>Chaetothyriomycetidae</taxon>
        <taxon>Chaetothyriales</taxon>
        <taxon>Herpotrichiellaceae</taxon>
        <taxon>Fonsecaea</taxon>
    </lineage>
</organism>
<sequence length="198" mass="22821">MLNKTPLTAFGEICHRGTEMVYNIPHTRRPGSALFQTVSLERQSLYKLNKIRRLRYVTRSASPTCIDLDDLKILAALIRTTKGQALQSVEEVTVSYNPLLPVRDVTWESIWSTCIGLDRERDDVKDLFQSKDGLGCLENWTVVRRMWYDSKLMGGPWSPFERLLRVHEVQLVFRKSQPVSAVENPEWVELAGWRSLGE</sequence>
<reference evidence="1 2" key="1">
    <citation type="submission" date="2015-01" db="EMBL/GenBank/DDBJ databases">
        <title>The Genome Sequence of Fonsecaea pedrosoi CBS 271.37.</title>
        <authorList>
            <consortium name="The Broad Institute Genomics Platform"/>
            <person name="Cuomo C."/>
            <person name="de Hoog S."/>
            <person name="Gorbushina A."/>
            <person name="Stielow B."/>
            <person name="Teixiera M."/>
            <person name="Abouelleil A."/>
            <person name="Chapman S.B."/>
            <person name="Priest M."/>
            <person name="Young S.K."/>
            <person name="Wortman J."/>
            <person name="Nusbaum C."/>
            <person name="Birren B."/>
        </authorList>
    </citation>
    <scope>NUCLEOTIDE SEQUENCE [LARGE SCALE GENOMIC DNA]</scope>
    <source>
        <strain evidence="1 2">CBS 271.37</strain>
    </source>
</reference>
<evidence type="ECO:0000313" key="1">
    <source>
        <dbReference type="EMBL" id="KIW85082.1"/>
    </source>
</evidence>
<dbReference type="HOGENOM" id="CLU_1378160_0_0_1"/>
<dbReference type="Proteomes" id="UP000053029">
    <property type="component" value="Unassembled WGS sequence"/>
</dbReference>
<name>A0A0D2FEM7_9EURO</name>
<keyword evidence="2" id="KW-1185">Reference proteome</keyword>
<dbReference type="EMBL" id="KN846969">
    <property type="protein sequence ID" value="KIW85082.1"/>
    <property type="molecule type" value="Genomic_DNA"/>
</dbReference>
<dbReference type="GeneID" id="25299960"/>
<dbReference type="VEuPathDB" id="FungiDB:Z517_00470"/>
<dbReference type="RefSeq" id="XP_013288890.1">
    <property type="nucleotide sequence ID" value="XM_013433436.1"/>
</dbReference>
<protein>
    <submittedName>
        <fullName evidence="1">Uncharacterized protein</fullName>
    </submittedName>
</protein>
<accession>A0A0D2FEM7</accession>
<proteinExistence type="predicted"/>
<dbReference type="AlphaFoldDB" id="A0A0D2FEM7"/>
<evidence type="ECO:0000313" key="2">
    <source>
        <dbReference type="Proteomes" id="UP000053029"/>
    </source>
</evidence>